<dbReference type="PANTHER" id="PTHR33164:SF99">
    <property type="entry name" value="MARR FAMILY REGULATORY PROTEIN"/>
    <property type="match status" value="1"/>
</dbReference>
<dbReference type="RefSeq" id="WP_350277891.1">
    <property type="nucleotide sequence ID" value="NZ_CP158165.1"/>
</dbReference>
<sequence length="169" mass="18828">MESQGDFRWLSPDELDAWISLSWLMIKLPGEIDAQLQRDGGISFFEYLVLSALSMSPGRRLGMSDLAQHVNGSVTRLSNVAKRLEQRGWLTRAPKADNARYVEATLTDEGLAVVEKVAPGHVAAVRRYVFDALTPDQVAGLRDIGRRIAHQVEREHPGMPAPGRDLRQL</sequence>
<gene>
    <name evidence="2" type="ORF">ABN611_01400</name>
</gene>
<dbReference type="GO" id="GO:0003700">
    <property type="term" value="F:DNA-binding transcription factor activity"/>
    <property type="evidence" value="ECO:0007669"/>
    <property type="project" value="InterPro"/>
</dbReference>
<evidence type="ECO:0000313" key="2">
    <source>
        <dbReference type="EMBL" id="XBV25076.1"/>
    </source>
</evidence>
<dbReference type="GO" id="GO:0006950">
    <property type="term" value="P:response to stress"/>
    <property type="evidence" value="ECO:0007669"/>
    <property type="project" value="TreeGrafter"/>
</dbReference>
<dbReference type="InterPro" id="IPR036390">
    <property type="entry name" value="WH_DNA-bd_sf"/>
</dbReference>
<dbReference type="InterPro" id="IPR039422">
    <property type="entry name" value="MarR/SlyA-like"/>
</dbReference>
<name>A0AAU7TE91_9ACTN</name>
<dbReference type="SMART" id="SM00347">
    <property type="entry name" value="HTH_MARR"/>
    <property type="match status" value="1"/>
</dbReference>
<dbReference type="SUPFAM" id="SSF46785">
    <property type="entry name" value="Winged helix' DNA-binding domain"/>
    <property type="match status" value="1"/>
</dbReference>
<dbReference type="PANTHER" id="PTHR33164">
    <property type="entry name" value="TRANSCRIPTIONAL REGULATOR, MARR FAMILY"/>
    <property type="match status" value="1"/>
</dbReference>
<dbReference type="PROSITE" id="PS50995">
    <property type="entry name" value="HTH_MARR_2"/>
    <property type="match status" value="1"/>
</dbReference>
<proteinExistence type="predicted"/>
<dbReference type="Pfam" id="PF01047">
    <property type="entry name" value="MarR"/>
    <property type="match status" value="1"/>
</dbReference>
<reference evidence="2" key="1">
    <citation type="submission" date="2024-06" db="EMBL/GenBank/DDBJ databases">
        <title>Kribbella sp. strain HUAS MG21 genome sequences.</title>
        <authorList>
            <person name="Mo P."/>
        </authorList>
    </citation>
    <scope>NUCLEOTIDE SEQUENCE</scope>
    <source>
        <strain evidence="2">HUAS MG21</strain>
    </source>
</reference>
<dbReference type="EMBL" id="CP158165">
    <property type="protein sequence ID" value="XBV25076.1"/>
    <property type="molecule type" value="Genomic_DNA"/>
</dbReference>
<evidence type="ECO:0000259" key="1">
    <source>
        <dbReference type="PROSITE" id="PS50995"/>
    </source>
</evidence>
<protein>
    <submittedName>
        <fullName evidence="2">MarR family transcriptional regulator</fullName>
    </submittedName>
</protein>
<feature type="domain" description="HTH marR-type" evidence="1">
    <location>
        <begin position="1"/>
        <end position="150"/>
    </location>
</feature>
<accession>A0AAU7TE91</accession>
<dbReference type="AlphaFoldDB" id="A0AAU7TE91"/>
<organism evidence="2">
    <name type="scientific">Kribbella sp. HUAS MG21</name>
    <dbReference type="NCBI Taxonomy" id="3160966"/>
    <lineage>
        <taxon>Bacteria</taxon>
        <taxon>Bacillati</taxon>
        <taxon>Actinomycetota</taxon>
        <taxon>Actinomycetes</taxon>
        <taxon>Propionibacteriales</taxon>
        <taxon>Kribbellaceae</taxon>
        <taxon>Kribbella</taxon>
    </lineage>
</organism>
<dbReference type="Gene3D" id="1.10.10.10">
    <property type="entry name" value="Winged helix-like DNA-binding domain superfamily/Winged helix DNA-binding domain"/>
    <property type="match status" value="1"/>
</dbReference>
<dbReference type="InterPro" id="IPR000835">
    <property type="entry name" value="HTH_MarR-typ"/>
</dbReference>
<dbReference type="InterPro" id="IPR036388">
    <property type="entry name" value="WH-like_DNA-bd_sf"/>
</dbReference>